<dbReference type="EMBL" id="CP042194">
    <property type="protein sequence ID" value="QDS73992.1"/>
    <property type="molecule type" value="Genomic_DNA"/>
</dbReference>
<accession>A0A517LEC5</accession>
<proteinExistence type="predicted"/>
<name>A0A517LEC5_9PEZI</name>
<keyword evidence="2" id="KW-1185">Reference proteome</keyword>
<organism evidence="1 2">
    <name type="scientific">Venturia effusa</name>
    <dbReference type="NCBI Taxonomy" id="50376"/>
    <lineage>
        <taxon>Eukaryota</taxon>
        <taxon>Fungi</taxon>
        <taxon>Dikarya</taxon>
        <taxon>Ascomycota</taxon>
        <taxon>Pezizomycotina</taxon>
        <taxon>Dothideomycetes</taxon>
        <taxon>Pleosporomycetidae</taxon>
        <taxon>Venturiales</taxon>
        <taxon>Venturiaceae</taxon>
        <taxon>Venturia</taxon>
    </lineage>
</organism>
<dbReference type="OrthoDB" id="4158189at2759"/>
<dbReference type="AlphaFoldDB" id="A0A517LEC5"/>
<reference evidence="1 2" key="1">
    <citation type="submission" date="2019-07" db="EMBL/GenBank/DDBJ databases">
        <title>Finished genome of Venturia effusa.</title>
        <authorList>
            <person name="Young C.A."/>
            <person name="Cox M.P."/>
            <person name="Ganley A.R.D."/>
            <person name="David W.J."/>
        </authorList>
    </citation>
    <scope>NUCLEOTIDE SEQUENCE [LARGE SCALE GENOMIC DNA]</scope>
    <source>
        <strain evidence="2">albino</strain>
    </source>
</reference>
<evidence type="ECO:0000313" key="1">
    <source>
        <dbReference type="EMBL" id="QDS73992.1"/>
    </source>
</evidence>
<sequence length="146" mass="15392">MCNGESTRVAQGGAIAVLSSSLRQVGCQCPTTLAGRLYFQQGTGTSRTAIRFEGADGSHPGLLNGCQITIHDHGNLLKPVDYRDEGIKFAFQPTSSGPAMHSTAHMEYEKKLDLGVGGDGIIGRRISIFKDASSGVLLAEGVVGWN</sequence>
<protein>
    <submittedName>
        <fullName evidence="1">Uncharacterized protein</fullName>
    </submittedName>
</protein>
<gene>
    <name evidence="1" type="ORF">FKW77_008625</name>
</gene>
<dbReference type="Proteomes" id="UP000316270">
    <property type="component" value="Chromosome 10"/>
</dbReference>
<evidence type="ECO:0000313" key="2">
    <source>
        <dbReference type="Proteomes" id="UP000316270"/>
    </source>
</evidence>